<reference evidence="2" key="2">
    <citation type="journal article" date="2023" name="IMA Fungus">
        <title>Comparative genomic study of the Penicillium genus elucidates a diverse pangenome and 15 lateral gene transfer events.</title>
        <authorList>
            <person name="Petersen C."/>
            <person name="Sorensen T."/>
            <person name="Nielsen M.R."/>
            <person name="Sondergaard T.E."/>
            <person name="Sorensen J.L."/>
            <person name="Fitzpatrick D.A."/>
            <person name="Frisvad J.C."/>
            <person name="Nielsen K.L."/>
        </authorList>
    </citation>
    <scope>NUCLEOTIDE SEQUENCE</scope>
    <source>
        <strain evidence="2">IBT 22155</strain>
    </source>
</reference>
<keyword evidence="1" id="KW-0472">Membrane</keyword>
<proteinExistence type="predicted"/>
<reference evidence="2" key="1">
    <citation type="submission" date="2022-11" db="EMBL/GenBank/DDBJ databases">
        <authorList>
            <person name="Petersen C."/>
        </authorList>
    </citation>
    <scope>NUCLEOTIDE SEQUENCE</scope>
    <source>
        <strain evidence="2">IBT 22155</strain>
    </source>
</reference>
<keyword evidence="1" id="KW-0812">Transmembrane</keyword>
<dbReference type="EMBL" id="JAPQKL010000005">
    <property type="protein sequence ID" value="KAJ5130956.1"/>
    <property type="molecule type" value="Genomic_DNA"/>
</dbReference>
<evidence type="ECO:0000313" key="3">
    <source>
        <dbReference type="Proteomes" id="UP001149079"/>
    </source>
</evidence>
<accession>A0A9W9L198</accession>
<evidence type="ECO:0000313" key="2">
    <source>
        <dbReference type="EMBL" id="KAJ5130956.1"/>
    </source>
</evidence>
<protein>
    <submittedName>
        <fullName evidence="2">Uncharacterized protein</fullName>
    </submittedName>
</protein>
<dbReference type="Proteomes" id="UP001149079">
    <property type="component" value="Unassembled WGS sequence"/>
</dbReference>
<keyword evidence="3" id="KW-1185">Reference proteome</keyword>
<dbReference type="OrthoDB" id="5404564at2759"/>
<dbReference type="AlphaFoldDB" id="A0A9W9L198"/>
<comment type="caution">
    <text evidence="2">The sequence shown here is derived from an EMBL/GenBank/DDBJ whole genome shotgun (WGS) entry which is preliminary data.</text>
</comment>
<evidence type="ECO:0000256" key="1">
    <source>
        <dbReference type="SAM" id="Phobius"/>
    </source>
</evidence>
<keyword evidence="1" id="KW-1133">Transmembrane helix</keyword>
<dbReference type="GeneID" id="81406909"/>
<gene>
    <name evidence="2" type="ORF">N7515_006995</name>
</gene>
<feature type="transmembrane region" description="Helical" evidence="1">
    <location>
        <begin position="309"/>
        <end position="329"/>
    </location>
</feature>
<sequence length="333" mass="37294">MGIMKETVGVGVGDILSCFKLIAELLEVCYGSCTEAPKALRDLDIVLRGLKSALTNLQGVLKDAVNEGPRSEADKTLSFTISSCMNTLKELEKDTRDYRPAAQWPPFEPGPHAFRKTLKKMIKTSWNRFVFQLRINGSLSRHEGRLRSYVNVITLEVETRNLAATDRLEKGQKTQSLRMEEIQNGIARLEEGQAPALNMAEMRNSLTACLKESHATQTLNMAEMRNDIVDRLSGSHDFRDLGMDEMQTNTTDNLEECYTTEMSKLDIQSTITDLKIKSPVCRDIFRRVISLGYTVDGVQHLQCDNVYEVAFGVLVFFSAVFATFGGRIVGYVG</sequence>
<dbReference type="RefSeq" id="XP_056521335.1">
    <property type="nucleotide sequence ID" value="XM_056667739.1"/>
</dbReference>
<organism evidence="2 3">
    <name type="scientific">Penicillium bovifimosum</name>
    <dbReference type="NCBI Taxonomy" id="126998"/>
    <lineage>
        <taxon>Eukaryota</taxon>
        <taxon>Fungi</taxon>
        <taxon>Dikarya</taxon>
        <taxon>Ascomycota</taxon>
        <taxon>Pezizomycotina</taxon>
        <taxon>Eurotiomycetes</taxon>
        <taxon>Eurotiomycetidae</taxon>
        <taxon>Eurotiales</taxon>
        <taxon>Aspergillaceae</taxon>
        <taxon>Penicillium</taxon>
    </lineage>
</organism>
<name>A0A9W9L198_9EURO</name>